<dbReference type="EMBL" id="JBFOLJ010000001">
    <property type="protein sequence ID" value="KAL2558160.1"/>
    <property type="molecule type" value="Genomic_DNA"/>
</dbReference>
<reference evidence="3" key="1">
    <citation type="submission" date="2024-07" db="EMBL/GenBank/DDBJ databases">
        <title>Two chromosome-level genome assemblies of Korean endemic species Abeliophyllum distichum and Forsythia ovata (Oleaceae).</title>
        <authorList>
            <person name="Jang H."/>
        </authorList>
    </citation>
    <scope>NUCLEOTIDE SEQUENCE [LARGE SCALE GENOMIC DNA]</scope>
</reference>
<keyword evidence="1" id="KW-0472">Membrane</keyword>
<organism evidence="2 3">
    <name type="scientific">Forsythia ovata</name>
    <dbReference type="NCBI Taxonomy" id="205694"/>
    <lineage>
        <taxon>Eukaryota</taxon>
        <taxon>Viridiplantae</taxon>
        <taxon>Streptophyta</taxon>
        <taxon>Embryophyta</taxon>
        <taxon>Tracheophyta</taxon>
        <taxon>Spermatophyta</taxon>
        <taxon>Magnoliopsida</taxon>
        <taxon>eudicotyledons</taxon>
        <taxon>Gunneridae</taxon>
        <taxon>Pentapetalae</taxon>
        <taxon>asterids</taxon>
        <taxon>lamiids</taxon>
        <taxon>Lamiales</taxon>
        <taxon>Oleaceae</taxon>
        <taxon>Forsythieae</taxon>
        <taxon>Forsythia</taxon>
    </lineage>
</organism>
<keyword evidence="3" id="KW-1185">Reference proteome</keyword>
<evidence type="ECO:0000313" key="3">
    <source>
        <dbReference type="Proteomes" id="UP001604277"/>
    </source>
</evidence>
<comment type="caution">
    <text evidence="2">The sequence shown here is derived from an EMBL/GenBank/DDBJ whole genome shotgun (WGS) entry which is preliminary data.</text>
</comment>
<feature type="transmembrane region" description="Helical" evidence="1">
    <location>
        <begin position="67"/>
        <end position="85"/>
    </location>
</feature>
<gene>
    <name evidence="2" type="ORF">Fot_02899</name>
</gene>
<evidence type="ECO:0000313" key="2">
    <source>
        <dbReference type="EMBL" id="KAL2558160.1"/>
    </source>
</evidence>
<keyword evidence="1" id="KW-0812">Transmembrane</keyword>
<evidence type="ECO:0000256" key="1">
    <source>
        <dbReference type="SAM" id="Phobius"/>
    </source>
</evidence>
<dbReference type="AlphaFoldDB" id="A0ABD1X914"/>
<protein>
    <submittedName>
        <fullName evidence="2">Uncharacterized protein</fullName>
    </submittedName>
</protein>
<sequence>MAQNSKKSTGENHRICTTVCCAVPVDPRRQSTRSSGFACLGYRDPTRPTQPSAQIRLDLPPQRRLVLQPYFFYFFLFLLCQFRFGDKDEWRRAEMVLRMNGRNGRNSFGDEWWFWG</sequence>
<dbReference type="Proteomes" id="UP001604277">
    <property type="component" value="Unassembled WGS sequence"/>
</dbReference>
<proteinExistence type="predicted"/>
<accession>A0ABD1X914</accession>
<keyword evidence="1" id="KW-1133">Transmembrane helix</keyword>
<name>A0ABD1X914_9LAMI</name>